<evidence type="ECO:0000313" key="1">
    <source>
        <dbReference type="EMBL" id="KAJ7564898.1"/>
    </source>
</evidence>
<evidence type="ECO:0000313" key="2">
    <source>
        <dbReference type="Proteomes" id="UP001162992"/>
    </source>
</evidence>
<accession>A0ACC2EE70</accession>
<comment type="caution">
    <text evidence="1">The sequence shown here is derived from an EMBL/GenBank/DDBJ whole genome shotgun (WGS) entry which is preliminary data.</text>
</comment>
<dbReference type="Proteomes" id="UP001162992">
    <property type="component" value="Chromosome 2"/>
</dbReference>
<sequence length="493" mass="54463">MRNERESLSQSKAHELYRLRLTPDSIILEWSANADSSPGLCFCGVPVSSSDSCAAESSSAVQMSSVHSGMVRKESYQSLASQGKARKISMDDFFLSRNISSYYNDVCNSSKHLNMHDMKIYDSSRLRLPVLYSSSNACSGPIVSLAEPQHGMRGAHTWSKFLEAANAAGRLSIQLSNGCMDLVAASSETESTEFAFKSLAAVPFKWEEAPGKPKSCYNLNIQAHDLSLKPPPRLLAAETRKKSSNPLKHNGRRGLLNFLTGRRSPRQDREKVRDNPLFLHQFANPKAGSIASSISRPSTYSDRNHTFNLEAPTTQRQGICSDQSHSNAAAASKDLPSLQKNMSVREGDGAPTSSCKSWLRGRQHKENKPVINSTPQGLSYHAEPSAPTLLTHEQSRMHYVPDVSPKMATAKVELGNDPQLTEKFVMGEESFAYPFSRSSSCSSNFAQKDAGIANKPITPHHHLRSTVHQVIKYFTLSLGKQTYRKDQLHGKYL</sequence>
<gene>
    <name evidence="1" type="ORF">O6H91_02G038700</name>
</gene>
<reference evidence="2" key="1">
    <citation type="journal article" date="2024" name="Proc. Natl. Acad. Sci. U.S.A.">
        <title>Extraordinary preservation of gene collinearity over three hundred million years revealed in homosporous lycophytes.</title>
        <authorList>
            <person name="Li C."/>
            <person name="Wickell D."/>
            <person name="Kuo L.Y."/>
            <person name="Chen X."/>
            <person name="Nie B."/>
            <person name="Liao X."/>
            <person name="Peng D."/>
            <person name="Ji J."/>
            <person name="Jenkins J."/>
            <person name="Williams M."/>
            <person name="Shu S."/>
            <person name="Plott C."/>
            <person name="Barry K."/>
            <person name="Rajasekar S."/>
            <person name="Grimwood J."/>
            <person name="Han X."/>
            <person name="Sun S."/>
            <person name="Hou Z."/>
            <person name="He W."/>
            <person name="Dai G."/>
            <person name="Sun C."/>
            <person name="Schmutz J."/>
            <person name="Leebens-Mack J.H."/>
            <person name="Li F.W."/>
            <person name="Wang L."/>
        </authorList>
    </citation>
    <scope>NUCLEOTIDE SEQUENCE [LARGE SCALE GENOMIC DNA]</scope>
    <source>
        <strain evidence="2">cv. PW_Plant_1</strain>
    </source>
</reference>
<proteinExistence type="predicted"/>
<organism evidence="1 2">
    <name type="scientific">Diphasiastrum complanatum</name>
    <name type="common">Issler's clubmoss</name>
    <name type="synonym">Lycopodium complanatum</name>
    <dbReference type="NCBI Taxonomy" id="34168"/>
    <lineage>
        <taxon>Eukaryota</taxon>
        <taxon>Viridiplantae</taxon>
        <taxon>Streptophyta</taxon>
        <taxon>Embryophyta</taxon>
        <taxon>Tracheophyta</taxon>
        <taxon>Lycopodiopsida</taxon>
        <taxon>Lycopodiales</taxon>
        <taxon>Lycopodiaceae</taxon>
        <taxon>Lycopodioideae</taxon>
        <taxon>Diphasiastrum</taxon>
    </lineage>
</organism>
<dbReference type="EMBL" id="CM055093">
    <property type="protein sequence ID" value="KAJ7564898.1"/>
    <property type="molecule type" value="Genomic_DNA"/>
</dbReference>
<protein>
    <submittedName>
        <fullName evidence="1">Uncharacterized protein</fullName>
    </submittedName>
</protein>
<name>A0ACC2EE70_DIPCM</name>
<keyword evidence="2" id="KW-1185">Reference proteome</keyword>